<evidence type="ECO:0000256" key="1">
    <source>
        <dbReference type="SAM" id="MobiDB-lite"/>
    </source>
</evidence>
<sequence length="146" mass="15540">MLSTLVELMMPVALRLCSSLNAEAYEAEDLTVSLPALYDKVTCTDRPYVAARPRAWQRCAVGPGNYDSRQGPSEHARTAMSMPDDGRPPARQTRPASGAANARRGRAACCSAGSRPVAGRSGRRLRLTILGVIIGVVTTYMTGSGT</sequence>
<dbReference type="Proteomes" id="UP000663508">
    <property type="component" value="Plasmid pVL1_1"/>
</dbReference>
<dbReference type="AlphaFoldDB" id="A0A8H8X078"/>
<accession>A0A8H8X078</accession>
<keyword evidence="2" id="KW-0614">Plasmid</keyword>
<protein>
    <submittedName>
        <fullName evidence="2">Uncharacterized protein</fullName>
    </submittedName>
</protein>
<organism evidence="2 3">
    <name type="scientific">Methylobacterium indicum</name>
    <dbReference type="NCBI Taxonomy" id="1775910"/>
    <lineage>
        <taxon>Bacteria</taxon>
        <taxon>Pseudomonadati</taxon>
        <taxon>Pseudomonadota</taxon>
        <taxon>Alphaproteobacteria</taxon>
        <taxon>Hyphomicrobiales</taxon>
        <taxon>Methylobacteriaceae</taxon>
        <taxon>Methylobacterium</taxon>
    </lineage>
</organism>
<evidence type="ECO:0000313" key="2">
    <source>
        <dbReference type="EMBL" id="BCM87644.1"/>
    </source>
</evidence>
<reference evidence="2" key="1">
    <citation type="submission" date="2020-11" db="EMBL/GenBank/DDBJ databases">
        <title>Complete genome sequence of a novel pathogenic Methylobacterium strain isolated from rice in Vietnam.</title>
        <authorList>
            <person name="Lai K."/>
            <person name="Okazaki S."/>
            <person name="Higashi K."/>
            <person name="Mori H."/>
            <person name="Toyoda A."/>
            <person name="Kurokawa K."/>
        </authorList>
    </citation>
    <scope>NUCLEOTIDE SEQUENCE</scope>
    <source>
        <strain evidence="2">VL1</strain>
        <plasmid evidence="2">pVL1_1</plasmid>
    </source>
</reference>
<evidence type="ECO:0000313" key="3">
    <source>
        <dbReference type="Proteomes" id="UP000663508"/>
    </source>
</evidence>
<dbReference type="KEGG" id="mind:mvi_61050"/>
<name>A0A8H8X078_9HYPH</name>
<feature type="compositionally biased region" description="Low complexity" evidence="1">
    <location>
        <begin position="96"/>
        <end position="107"/>
    </location>
</feature>
<dbReference type="EMBL" id="AP024146">
    <property type="protein sequence ID" value="BCM87644.1"/>
    <property type="molecule type" value="Genomic_DNA"/>
</dbReference>
<feature type="region of interest" description="Disordered" evidence="1">
    <location>
        <begin position="61"/>
        <end position="107"/>
    </location>
</feature>
<gene>
    <name evidence="2" type="ORF">mvi_61050</name>
</gene>
<geneLocation type="plasmid" evidence="2 3">
    <name>pVL1_1</name>
</geneLocation>
<proteinExistence type="predicted"/>